<reference evidence="1 2" key="1">
    <citation type="submission" date="2023-10" db="EMBL/GenBank/DDBJ databases">
        <title>Chromosome-scale genome assembly provides insights into flower coloration mechanisms of Canna indica.</title>
        <authorList>
            <person name="Li C."/>
        </authorList>
    </citation>
    <scope>NUCLEOTIDE SEQUENCE [LARGE SCALE GENOMIC DNA]</scope>
    <source>
        <tissue evidence="1">Flower</tissue>
    </source>
</reference>
<gene>
    <name evidence="1" type="ORF">Cni_G29325</name>
</gene>
<dbReference type="EMBL" id="CP136898">
    <property type="protein sequence ID" value="WOL20520.1"/>
    <property type="molecule type" value="Genomic_DNA"/>
</dbReference>
<proteinExistence type="predicted"/>
<dbReference type="AlphaFoldDB" id="A0AAQ3QTW3"/>
<organism evidence="1 2">
    <name type="scientific">Canna indica</name>
    <name type="common">Indian-shot</name>
    <dbReference type="NCBI Taxonomy" id="4628"/>
    <lineage>
        <taxon>Eukaryota</taxon>
        <taxon>Viridiplantae</taxon>
        <taxon>Streptophyta</taxon>
        <taxon>Embryophyta</taxon>
        <taxon>Tracheophyta</taxon>
        <taxon>Spermatophyta</taxon>
        <taxon>Magnoliopsida</taxon>
        <taxon>Liliopsida</taxon>
        <taxon>Zingiberales</taxon>
        <taxon>Cannaceae</taxon>
        <taxon>Canna</taxon>
    </lineage>
</organism>
<keyword evidence="2" id="KW-1185">Reference proteome</keyword>
<sequence length="101" mass="10684">MSREGPTSAKKDAMAAILSLVGDWENTTHLVEAGVVATALEIAAEPEVAEEAAAVLVVVVRKGGVEAMIEAEELVARLVGVLWRRSDWARESIVAALVAVY</sequence>
<evidence type="ECO:0000313" key="2">
    <source>
        <dbReference type="Proteomes" id="UP001327560"/>
    </source>
</evidence>
<protein>
    <submittedName>
        <fullName evidence="1">Uncharacterized protein</fullName>
    </submittedName>
</protein>
<evidence type="ECO:0000313" key="1">
    <source>
        <dbReference type="EMBL" id="WOL20520.1"/>
    </source>
</evidence>
<name>A0AAQ3QTW3_9LILI</name>
<dbReference type="Proteomes" id="UP001327560">
    <property type="component" value="Chromosome 9"/>
</dbReference>
<accession>A0AAQ3QTW3</accession>